<gene>
    <name evidence="1" type="ORF">LSALG_LOCUS23165</name>
</gene>
<dbReference type="EMBL" id="OX465081">
    <property type="protein sequence ID" value="CAI9283578.1"/>
    <property type="molecule type" value="Genomic_DNA"/>
</dbReference>
<keyword evidence="2" id="KW-1185">Reference proteome</keyword>
<name>A0AA35Z0T3_LACSI</name>
<evidence type="ECO:0000313" key="2">
    <source>
        <dbReference type="Proteomes" id="UP001177003"/>
    </source>
</evidence>
<proteinExistence type="predicted"/>
<organism evidence="1 2">
    <name type="scientific">Lactuca saligna</name>
    <name type="common">Willowleaf lettuce</name>
    <dbReference type="NCBI Taxonomy" id="75948"/>
    <lineage>
        <taxon>Eukaryota</taxon>
        <taxon>Viridiplantae</taxon>
        <taxon>Streptophyta</taxon>
        <taxon>Embryophyta</taxon>
        <taxon>Tracheophyta</taxon>
        <taxon>Spermatophyta</taxon>
        <taxon>Magnoliopsida</taxon>
        <taxon>eudicotyledons</taxon>
        <taxon>Gunneridae</taxon>
        <taxon>Pentapetalae</taxon>
        <taxon>asterids</taxon>
        <taxon>campanulids</taxon>
        <taxon>Asterales</taxon>
        <taxon>Asteraceae</taxon>
        <taxon>Cichorioideae</taxon>
        <taxon>Cichorieae</taxon>
        <taxon>Lactucinae</taxon>
        <taxon>Lactuca</taxon>
    </lineage>
</organism>
<dbReference type="Proteomes" id="UP001177003">
    <property type="component" value="Chromosome 5"/>
</dbReference>
<evidence type="ECO:0000313" key="1">
    <source>
        <dbReference type="EMBL" id="CAI9283578.1"/>
    </source>
</evidence>
<sequence>MIMDHYGFSVDELTPSDVNKIIGFELSFRSLGCIPTFWVFNYLLYLTMNSGVRTLAKRQGVHQLISEQDVPKKIWQRQWLWVDWDLQLGGITIVGENWEDSDLGPDGAEAKIYVEMDLCSDYQGRLYHREVDLVEALPLPESERCMRDLAGFLSVEGGNAGSSGHTSWKHWGCSRQQVFNVCREVKVVIPNSMTLPPLTFATAYPIDLNYESTFGGILVSPRASVQLKKPSANDKIGIAPNTSCSKAYAPGWAITGHYLLSDDTIDRNGVFYSQSSASMRFLAGKFGVQVVGDLCYAIARASNMMVAAADRVYRVGVTESWLRPLCNTIVSLKEQFSWLFTPCL</sequence>
<dbReference type="AlphaFoldDB" id="A0AA35Z0T3"/>
<accession>A0AA35Z0T3</accession>
<reference evidence="1" key="1">
    <citation type="submission" date="2023-04" db="EMBL/GenBank/DDBJ databases">
        <authorList>
            <person name="Vijverberg K."/>
            <person name="Xiong W."/>
            <person name="Schranz E."/>
        </authorList>
    </citation>
    <scope>NUCLEOTIDE SEQUENCE</scope>
</reference>
<protein>
    <submittedName>
        <fullName evidence="1">Uncharacterized protein</fullName>
    </submittedName>
</protein>